<dbReference type="AlphaFoldDB" id="A0A409X896"/>
<keyword evidence="4" id="KW-1185">Reference proteome</keyword>
<gene>
    <name evidence="3" type="ORF">CVT25_009518</name>
</gene>
<feature type="transmembrane region" description="Helical" evidence="2">
    <location>
        <begin position="269"/>
        <end position="289"/>
    </location>
</feature>
<feature type="transmembrane region" description="Helical" evidence="2">
    <location>
        <begin position="349"/>
        <end position="369"/>
    </location>
</feature>
<proteinExistence type="predicted"/>
<protein>
    <submittedName>
        <fullName evidence="3">Uncharacterized protein</fullName>
    </submittedName>
</protein>
<keyword evidence="2" id="KW-1133">Transmembrane helix</keyword>
<sequence length="461" mass="52337">MAYADQVSIRPVPSNTSAQEPFGSEATTIDVVEDSLVMDEPASGQLPPDPSRDIYFRQFEEVHYLKNLRAFLIMQLIVNDLLLQFAFDEGTGFNHGRSYRLIYVFAAINRMSLWNLIIFSSGISISTFIQTFVLHTPMEYRHALAISKVVLPSLLALFYFMGAQILLLAILSIWQLTVGGLEQREFLPLWGPSQYVRGLSVLEALYFFVHWSDVATYLSALPTSRPRLYLWLCFISFLLLLISIIFSLMPIEQELHLPVKWLVYQPYHNLPAADTPFFFVLAYLAGICFSHIQKHVLVSMTTAYIILFASLSLAYTSLAFSQDLATSYILNVSNPFAVSIFFPREGFSLHTAFFVISNTITFLALPISFTSIFSQSTWATRYWGYWTENIYFSTYVHLLPISLAIYYLKGHPNFMSSVFFGPVLVIGGSYAATVPFSLWNRLYSGPGAIFLNRDAEQSTDQ</sequence>
<keyword evidence="2" id="KW-0812">Transmembrane</keyword>
<dbReference type="Proteomes" id="UP000283269">
    <property type="component" value="Unassembled WGS sequence"/>
</dbReference>
<evidence type="ECO:0000313" key="4">
    <source>
        <dbReference type="Proteomes" id="UP000283269"/>
    </source>
</evidence>
<feature type="region of interest" description="Disordered" evidence="1">
    <location>
        <begin position="1"/>
        <end position="23"/>
    </location>
</feature>
<feature type="transmembrane region" description="Helical" evidence="2">
    <location>
        <begin position="420"/>
        <end position="439"/>
    </location>
</feature>
<feature type="transmembrane region" description="Helical" evidence="2">
    <location>
        <begin position="389"/>
        <end position="408"/>
    </location>
</feature>
<comment type="caution">
    <text evidence="3">The sequence shown here is derived from an EMBL/GenBank/DDBJ whole genome shotgun (WGS) entry which is preliminary data.</text>
</comment>
<evidence type="ECO:0000313" key="3">
    <source>
        <dbReference type="EMBL" id="PPQ87009.1"/>
    </source>
</evidence>
<evidence type="ECO:0000256" key="2">
    <source>
        <dbReference type="SAM" id="Phobius"/>
    </source>
</evidence>
<accession>A0A409X896</accession>
<feature type="transmembrane region" description="Helical" evidence="2">
    <location>
        <begin position="296"/>
        <end position="318"/>
    </location>
</feature>
<dbReference type="OrthoDB" id="4141464at2759"/>
<dbReference type="EMBL" id="NHYD01002395">
    <property type="protein sequence ID" value="PPQ87009.1"/>
    <property type="molecule type" value="Genomic_DNA"/>
</dbReference>
<feature type="transmembrane region" description="Helical" evidence="2">
    <location>
        <begin position="154"/>
        <end position="175"/>
    </location>
</feature>
<keyword evidence="2" id="KW-0472">Membrane</keyword>
<evidence type="ECO:0000256" key="1">
    <source>
        <dbReference type="SAM" id="MobiDB-lite"/>
    </source>
</evidence>
<name>A0A409X896_PSICY</name>
<dbReference type="InParanoid" id="A0A409X896"/>
<organism evidence="3 4">
    <name type="scientific">Psilocybe cyanescens</name>
    <dbReference type="NCBI Taxonomy" id="93625"/>
    <lineage>
        <taxon>Eukaryota</taxon>
        <taxon>Fungi</taxon>
        <taxon>Dikarya</taxon>
        <taxon>Basidiomycota</taxon>
        <taxon>Agaricomycotina</taxon>
        <taxon>Agaricomycetes</taxon>
        <taxon>Agaricomycetidae</taxon>
        <taxon>Agaricales</taxon>
        <taxon>Agaricineae</taxon>
        <taxon>Strophariaceae</taxon>
        <taxon>Psilocybe</taxon>
    </lineage>
</organism>
<feature type="transmembrane region" description="Helical" evidence="2">
    <location>
        <begin position="228"/>
        <end position="249"/>
    </location>
</feature>
<feature type="transmembrane region" description="Helical" evidence="2">
    <location>
        <begin position="113"/>
        <end position="134"/>
    </location>
</feature>
<reference evidence="3 4" key="1">
    <citation type="journal article" date="2018" name="Evol. Lett.">
        <title>Horizontal gene cluster transfer increased hallucinogenic mushroom diversity.</title>
        <authorList>
            <person name="Reynolds H.T."/>
            <person name="Vijayakumar V."/>
            <person name="Gluck-Thaler E."/>
            <person name="Korotkin H.B."/>
            <person name="Matheny P.B."/>
            <person name="Slot J.C."/>
        </authorList>
    </citation>
    <scope>NUCLEOTIDE SEQUENCE [LARGE SCALE GENOMIC DNA]</scope>
    <source>
        <strain evidence="3 4">2631</strain>
    </source>
</reference>